<evidence type="ECO:0000256" key="1">
    <source>
        <dbReference type="SAM" id="Phobius"/>
    </source>
</evidence>
<dbReference type="EMBL" id="BARW01002026">
    <property type="protein sequence ID" value="GAI66572.1"/>
    <property type="molecule type" value="Genomic_DNA"/>
</dbReference>
<organism evidence="2">
    <name type="scientific">marine sediment metagenome</name>
    <dbReference type="NCBI Taxonomy" id="412755"/>
    <lineage>
        <taxon>unclassified sequences</taxon>
        <taxon>metagenomes</taxon>
        <taxon>ecological metagenomes</taxon>
    </lineage>
</organism>
<sequence>MVRELKIEWRQELVTQSKIRRLTVDEIDELQAILYEELHHDYRVAKIGLLAYLALHAIISYLGYYLRMEALDSGNILFEGSKLN</sequence>
<keyword evidence="1" id="KW-0812">Transmembrane</keyword>
<proteinExistence type="predicted"/>
<gene>
    <name evidence="2" type="ORF">S12H4_05936</name>
</gene>
<comment type="caution">
    <text evidence="2">The sequence shown here is derived from an EMBL/GenBank/DDBJ whole genome shotgun (WGS) entry which is preliminary data.</text>
</comment>
<name>X1QDM2_9ZZZZ</name>
<reference evidence="2" key="1">
    <citation type="journal article" date="2014" name="Front. Microbiol.">
        <title>High frequency of phylogenetically diverse reductive dehalogenase-homologous genes in deep subseafloor sedimentary metagenomes.</title>
        <authorList>
            <person name="Kawai M."/>
            <person name="Futagami T."/>
            <person name="Toyoda A."/>
            <person name="Takaki Y."/>
            <person name="Nishi S."/>
            <person name="Hori S."/>
            <person name="Arai W."/>
            <person name="Tsubouchi T."/>
            <person name="Morono Y."/>
            <person name="Uchiyama I."/>
            <person name="Ito T."/>
            <person name="Fujiyama A."/>
            <person name="Inagaki F."/>
            <person name="Takami H."/>
        </authorList>
    </citation>
    <scope>NUCLEOTIDE SEQUENCE</scope>
    <source>
        <strain evidence="2">Expedition CK06-06</strain>
    </source>
</reference>
<keyword evidence="1" id="KW-0472">Membrane</keyword>
<accession>X1QDM2</accession>
<keyword evidence="1" id="KW-1133">Transmembrane helix</keyword>
<evidence type="ECO:0000313" key="2">
    <source>
        <dbReference type="EMBL" id="GAI66572.1"/>
    </source>
</evidence>
<feature type="transmembrane region" description="Helical" evidence="1">
    <location>
        <begin position="47"/>
        <end position="66"/>
    </location>
</feature>
<protein>
    <submittedName>
        <fullName evidence="2">Uncharacterized protein</fullName>
    </submittedName>
</protein>
<dbReference type="AlphaFoldDB" id="X1QDM2"/>